<evidence type="ECO:0000313" key="9">
    <source>
        <dbReference type="Proteomes" id="UP000823201"/>
    </source>
</evidence>
<dbReference type="InterPro" id="IPR036163">
    <property type="entry name" value="HMA_dom_sf"/>
</dbReference>
<evidence type="ECO:0000259" key="7">
    <source>
        <dbReference type="PROSITE" id="PS50846"/>
    </source>
</evidence>
<name>A0ABS2QAZ6_9BACL</name>
<dbReference type="SUPFAM" id="SSF55008">
    <property type="entry name" value="HMA, heavy metal-associated domain"/>
    <property type="match status" value="1"/>
</dbReference>
<keyword evidence="3" id="KW-0963">Cytoplasm</keyword>
<comment type="subcellular location">
    <subcellularLocation>
        <location evidence="1">Cytoplasm</location>
    </subcellularLocation>
</comment>
<dbReference type="EMBL" id="JAFBEV010000015">
    <property type="protein sequence ID" value="MBM7658329.1"/>
    <property type="molecule type" value="Genomic_DNA"/>
</dbReference>
<proteinExistence type="predicted"/>
<evidence type="ECO:0000313" key="8">
    <source>
        <dbReference type="EMBL" id="MBM7658329.1"/>
    </source>
</evidence>
<dbReference type="Gene3D" id="3.30.70.100">
    <property type="match status" value="1"/>
</dbReference>
<dbReference type="InterPro" id="IPR017969">
    <property type="entry name" value="Heavy-metal-associated_CS"/>
</dbReference>
<evidence type="ECO:0000256" key="4">
    <source>
        <dbReference type="ARBA" id="ARBA00022723"/>
    </source>
</evidence>
<evidence type="ECO:0000256" key="2">
    <source>
        <dbReference type="ARBA" id="ARBA00015313"/>
    </source>
</evidence>
<keyword evidence="4" id="KW-0479">Metal-binding</keyword>
<evidence type="ECO:0000256" key="6">
    <source>
        <dbReference type="ARBA" id="ARBA00023186"/>
    </source>
</evidence>
<dbReference type="PROSITE" id="PS01047">
    <property type="entry name" value="HMA_1"/>
    <property type="match status" value="1"/>
</dbReference>
<dbReference type="PROSITE" id="PS50846">
    <property type="entry name" value="HMA_2"/>
    <property type="match status" value="1"/>
</dbReference>
<keyword evidence="6" id="KW-0143">Chaperone</keyword>
<dbReference type="NCBIfam" id="TIGR00003">
    <property type="entry name" value="copper ion binding protein"/>
    <property type="match status" value="1"/>
</dbReference>
<dbReference type="Proteomes" id="UP000823201">
    <property type="component" value="Unassembled WGS sequence"/>
</dbReference>
<keyword evidence="9" id="KW-1185">Reference proteome</keyword>
<gene>
    <name evidence="8" type="ORF">JOC27_001782</name>
</gene>
<keyword evidence="5" id="KW-0186">Copper</keyword>
<organism evidence="8 9">
    <name type="scientific">Sporolactobacillus spathodeae</name>
    <dbReference type="NCBI Taxonomy" id="1465502"/>
    <lineage>
        <taxon>Bacteria</taxon>
        <taxon>Bacillati</taxon>
        <taxon>Bacillota</taxon>
        <taxon>Bacilli</taxon>
        <taxon>Bacillales</taxon>
        <taxon>Sporolactobacillaceae</taxon>
        <taxon>Sporolactobacillus</taxon>
    </lineage>
</organism>
<evidence type="ECO:0000256" key="5">
    <source>
        <dbReference type="ARBA" id="ARBA00023008"/>
    </source>
</evidence>
<dbReference type="InterPro" id="IPR006121">
    <property type="entry name" value="HMA_dom"/>
</dbReference>
<dbReference type="PANTHER" id="PTHR46594">
    <property type="entry name" value="P-TYPE CATION-TRANSPORTING ATPASE"/>
    <property type="match status" value="1"/>
</dbReference>
<dbReference type="RefSeq" id="WP_205006893.1">
    <property type="nucleotide sequence ID" value="NZ_CBCRXA010000030.1"/>
</dbReference>
<dbReference type="InterPro" id="IPR049740">
    <property type="entry name" value="CopZ"/>
</dbReference>
<comment type="caution">
    <text evidence="8">The sequence shown here is derived from an EMBL/GenBank/DDBJ whole genome shotgun (WGS) entry which is preliminary data.</text>
</comment>
<dbReference type="Pfam" id="PF00403">
    <property type="entry name" value="HMA"/>
    <property type="match status" value="1"/>
</dbReference>
<reference evidence="8 9" key="1">
    <citation type="submission" date="2021-01" db="EMBL/GenBank/DDBJ databases">
        <title>Genomic Encyclopedia of Type Strains, Phase IV (KMG-IV): sequencing the most valuable type-strain genomes for metagenomic binning, comparative biology and taxonomic classification.</title>
        <authorList>
            <person name="Goeker M."/>
        </authorList>
    </citation>
    <scope>NUCLEOTIDE SEQUENCE [LARGE SCALE GENOMIC DNA]</scope>
    <source>
        <strain evidence="8 9">DSM 100968</strain>
    </source>
</reference>
<evidence type="ECO:0000256" key="3">
    <source>
        <dbReference type="ARBA" id="ARBA00022490"/>
    </source>
</evidence>
<feature type="domain" description="HMA" evidence="7">
    <location>
        <begin position="2"/>
        <end position="68"/>
    </location>
</feature>
<accession>A0ABS2QAZ6</accession>
<sequence length="69" mass="7278">MAERQLLVQGMSCGHCKMAVSGALKNLDGVSSVAVDLASGKVDVAYDEGKVGFEQMKNAVEDQGYDVVK</sequence>
<dbReference type="NCBIfam" id="NF033795">
    <property type="entry name" value="chaper_CopZ_Bs"/>
    <property type="match status" value="1"/>
</dbReference>
<dbReference type="InterPro" id="IPR006122">
    <property type="entry name" value="HMA_Cu_ion-bd"/>
</dbReference>
<evidence type="ECO:0000256" key="1">
    <source>
        <dbReference type="ARBA" id="ARBA00004496"/>
    </source>
</evidence>
<dbReference type="PANTHER" id="PTHR46594:SF4">
    <property type="entry name" value="P-TYPE CATION-TRANSPORTING ATPASE"/>
    <property type="match status" value="1"/>
</dbReference>
<protein>
    <recommendedName>
        <fullName evidence="2">Copper chaperone CopZ</fullName>
    </recommendedName>
</protein>
<dbReference type="CDD" id="cd00371">
    <property type="entry name" value="HMA"/>
    <property type="match status" value="1"/>
</dbReference>